<dbReference type="GO" id="GO:0016301">
    <property type="term" value="F:kinase activity"/>
    <property type="evidence" value="ECO:0007669"/>
    <property type="project" value="UniProtKB-KW"/>
</dbReference>
<keyword evidence="3" id="KW-0418">Kinase</keyword>
<dbReference type="SUPFAM" id="SSF81606">
    <property type="entry name" value="PP2C-like"/>
    <property type="match status" value="1"/>
</dbReference>
<protein>
    <submittedName>
        <fullName evidence="3">TGF-beta-activated kinase 1 and MAP3K7-binding protein 1</fullName>
    </submittedName>
</protein>
<evidence type="ECO:0000256" key="1">
    <source>
        <dbReference type="SAM" id="MobiDB-lite"/>
    </source>
</evidence>
<organism evidence="3">
    <name type="scientific">Culex pipiens</name>
    <name type="common">House mosquito</name>
    <dbReference type="NCBI Taxonomy" id="7175"/>
    <lineage>
        <taxon>Eukaryota</taxon>
        <taxon>Metazoa</taxon>
        <taxon>Ecdysozoa</taxon>
        <taxon>Arthropoda</taxon>
        <taxon>Hexapoda</taxon>
        <taxon>Insecta</taxon>
        <taxon>Pterygota</taxon>
        <taxon>Neoptera</taxon>
        <taxon>Endopterygota</taxon>
        <taxon>Diptera</taxon>
        <taxon>Nematocera</taxon>
        <taxon>Culicoidea</taxon>
        <taxon>Culicidae</taxon>
        <taxon>Culicinae</taxon>
        <taxon>Culicini</taxon>
        <taxon>Culex</taxon>
        <taxon>Culex</taxon>
    </lineage>
</organism>
<dbReference type="InterPro" id="IPR036457">
    <property type="entry name" value="PPM-type-like_dom_sf"/>
</dbReference>
<dbReference type="EMBL" id="HBUE01338657">
    <property type="protein sequence ID" value="CAG6597506.1"/>
    <property type="molecule type" value="Transcribed_RNA"/>
</dbReference>
<dbReference type="EMBL" id="HBUE01231854">
    <property type="protein sequence ID" value="CAG6545369.1"/>
    <property type="molecule type" value="Transcribed_RNA"/>
</dbReference>
<dbReference type="SMART" id="SM00332">
    <property type="entry name" value="PP2Cc"/>
    <property type="match status" value="1"/>
</dbReference>
<dbReference type="AlphaFoldDB" id="A0A8D8KVL3"/>
<dbReference type="Gene3D" id="3.60.40.10">
    <property type="entry name" value="PPM-type phosphatase domain"/>
    <property type="match status" value="1"/>
</dbReference>
<proteinExistence type="predicted"/>
<keyword evidence="3" id="KW-0808">Transferase</keyword>
<dbReference type="EMBL" id="HBUE01338660">
    <property type="protein sequence ID" value="CAG6597508.1"/>
    <property type="molecule type" value="Transcribed_RNA"/>
</dbReference>
<dbReference type="InterPro" id="IPR001932">
    <property type="entry name" value="PPM-type_phosphatase-like_dom"/>
</dbReference>
<sequence length="462" mass="51188">MEAGKTRPWTDDLKVCPHTGVGEATNQKYREDGSRIEAYKSRDKKCLCIVEDTLLYAVYSGHNGVRVSDFALQKMAADLLLGQLNGRTTDEAVKDVIRQAFHSVEKGYFDSIDADVATKTALQLQLSVDGLSQYQISQEFGALLEKLGKINVELSVGSSAVLALIYQSKLYIGNIGNCRALLCKTDEFETLTVTQLSVDHNLYNEEEVLRLLRLGLEAQNFENCPLYSTRCIGNYLGKTGYKDCDFLSDASSEPVIFQPEIVGSVPITSACKFLVLMSSGLCRALHDLYPGDTSKGNRNLIQMIAEEFQNQSTLAGVAQSVVHRVVQLHHDAFMQQVDEGNSVPTFSNRDDITLLIRNFNYPLPNAFNNRKNSSRSYTSSTSTTSGSDATPTNYSVEMDFSGTMASGVGTNVSVTSSERSEVDSFPEQERKSYKSYVDFSDYHRRVAEARKLGKLPRGIDFD</sequence>
<feature type="domain" description="PPM-type phosphatase" evidence="2">
    <location>
        <begin position="35"/>
        <end position="359"/>
    </location>
</feature>
<name>A0A8D8KVL3_CULPI</name>
<feature type="compositionally biased region" description="Low complexity" evidence="1">
    <location>
        <begin position="374"/>
        <end position="392"/>
    </location>
</feature>
<dbReference type="CDD" id="cd00143">
    <property type="entry name" value="PP2Cc"/>
    <property type="match status" value="1"/>
</dbReference>
<dbReference type="PANTHER" id="PTHR13832">
    <property type="entry name" value="PROTEIN PHOSPHATASE 2C"/>
    <property type="match status" value="1"/>
</dbReference>
<accession>A0A8D8KVL3</accession>
<dbReference type="GO" id="GO:0004722">
    <property type="term" value="F:protein serine/threonine phosphatase activity"/>
    <property type="evidence" value="ECO:0007669"/>
    <property type="project" value="InterPro"/>
</dbReference>
<dbReference type="Pfam" id="PF00481">
    <property type="entry name" value="PP2C"/>
    <property type="match status" value="1"/>
</dbReference>
<evidence type="ECO:0000313" key="3">
    <source>
        <dbReference type="EMBL" id="CAG6597506.1"/>
    </source>
</evidence>
<dbReference type="PROSITE" id="PS51746">
    <property type="entry name" value="PPM_2"/>
    <property type="match status" value="1"/>
</dbReference>
<evidence type="ECO:0000259" key="2">
    <source>
        <dbReference type="PROSITE" id="PS51746"/>
    </source>
</evidence>
<feature type="region of interest" description="Disordered" evidence="1">
    <location>
        <begin position="370"/>
        <end position="394"/>
    </location>
</feature>
<reference evidence="3" key="1">
    <citation type="submission" date="2021-05" db="EMBL/GenBank/DDBJ databases">
        <authorList>
            <person name="Alioto T."/>
            <person name="Alioto T."/>
            <person name="Gomez Garrido J."/>
        </authorList>
    </citation>
    <scope>NUCLEOTIDE SEQUENCE</scope>
</reference>
<dbReference type="InterPro" id="IPR015655">
    <property type="entry name" value="PP2C"/>
</dbReference>
<dbReference type="EMBL" id="HBUE01231851">
    <property type="protein sequence ID" value="CAG6545367.1"/>
    <property type="molecule type" value="Transcribed_RNA"/>
</dbReference>
<dbReference type="PANTHER" id="PTHR13832:SF533">
    <property type="entry name" value="TGF-BETA-ACTIVATED KINASE 1 AND MAP3K7-BINDING PROTEIN 1"/>
    <property type="match status" value="1"/>
</dbReference>